<name>X0UAI0_9ZZZZ</name>
<dbReference type="AlphaFoldDB" id="X0UAI0"/>
<dbReference type="GO" id="GO:0103117">
    <property type="term" value="F:UDP-3-O-acyl-N-acetylglucosamine deacetylase activity"/>
    <property type="evidence" value="ECO:0007669"/>
    <property type="project" value="InterPro"/>
</dbReference>
<proteinExistence type="predicted"/>
<dbReference type="InterPro" id="IPR015870">
    <property type="entry name" value="UDP-acyl_N-AcGlcN_deAcase_N"/>
</dbReference>
<protein>
    <submittedName>
        <fullName evidence="1">Uncharacterized protein</fullName>
    </submittedName>
</protein>
<dbReference type="PANTHER" id="PTHR33694">
    <property type="entry name" value="UDP-3-O-ACYL-N-ACETYLGLUCOSAMINE DEACETYLASE 1, MITOCHONDRIAL-RELATED"/>
    <property type="match status" value="1"/>
</dbReference>
<comment type="caution">
    <text evidence="1">The sequence shown here is derived from an EMBL/GenBank/DDBJ whole genome shotgun (WGS) entry which is preliminary data.</text>
</comment>
<dbReference type="InterPro" id="IPR004463">
    <property type="entry name" value="UDP-acyl_GlcNac_deAcase"/>
</dbReference>
<dbReference type="GO" id="GO:0009245">
    <property type="term" value="P:lipid A biosynthetic process"/>
    <property type="evidence" value="ECO:0007669"/>
    <property type="project" value="InterPro"/>
</dbReference>
<feature type="non-terminal residue" evidence="1">
    <location>
        <position position="83"/>
    </location>
</feature>
<dbReference type="EMBL" id="BARS01018607">
    <property type="protein sequence ID" value="GAF96336.1"/>
    <property type="molecule type" value="Genomic_DNA"/>
</dbReference>
<dbReference type="InterPro" id="IPR020568">
    <property type="entry name" value="Ribosomal_Su5_D2-typ_SF"/>
</dbReference>
<evidence type="ECO:0000313" key="1">
    <source>
        <dbReference type="EMBL" id="GAF96336.1"/>
    </source>
</evidence>
<gene>
    <name evidence="1" type="ORF">S01H1_30262</name>
</gene>
<reference evidence="1" key="1">
    <citation type="journal article" date="2014" name="Front. Microbiol.">
        <title>High frequency of phylogenetically diverse reductive dehalogenase-homologous genes in deep subseafloor sedimentary metagenomes.</title>
        <authorList>
            <person name="Kawai M."/>
            <person name="Futagami T."/>
            <person name="Toyoda A."/>
            <person name="Takaki Y."/>
            <person name="Nishi S."/>
            <person name="Hori S."/>
            <person name="Arai W."/>
            <person name="Tsubouchi T."/>
            <person name="Morono Y."/>
            <person name="Uchiyama I."/>
            <person name="Ito T."/>
            <person name="Fujiyama A."/>
            <person name="Inagaki F."/>
            <person name="Takami H."/>
        </authorList>
    </citation>
    <scope>NUCLEOTIDE SEQUENCE</scope>
    <source>
        <strain evidence="1">Expedition CK06-06</strain>
    </source>
</reference>
<dbReference type="Pfam" id="PF03331">
    <property type="entry name" value="LpxC"/>
    <property type="match status" value="1"/>
</dbReference>
<dbReference type="PANTHER" id="PTHR33694:SF1">
    <property type="entry name" value="UDP-3-O-ACYL-N-ACETYLGLUCOSAMINE DEACETYLASE 1, MITOCHONDRIAL-RELATED"/>
    <property type="match status" value="1"/>
</dbReference>
<dbReference type="GO" id="GO:0016020">
    <property type="term" value="C:membrane"/>
    <property type="evidence" value="ECO:0007669"/>
    <property type="project" value="GOC"/>
</dbReference>
<dbReference type="Gene3D" id="3.30.230.20">
    <property type="entry name" value="lpxc deacetylase, domain 1"/>
    <property type="match status" value="1"/>
</dbReference>
<accession>X0UAI0</accession>
<sequence length="83" mass="9070">MSSKQQQTIGKTVEVEGVGLFTGQPATLRFHPAEPYSGVYFVRGDQPQPGRIEARVANVAKRARRTSLRNGAVSIETTEHCLS</sequence>
<organism evidence="1">
    <name type="scientific">marine sediment metagenome</name>
    <dbReference type="NCBI Taxonomy" id="412755"/>
    <lineage>
        <taxon>unclassified sequences</taxon>
        <taxon>metagenomes</taxon>
        <taxon>ecological metagenomes</taxon>
    </lineage>
</organism>
<dbReference type="SUPFAM" id="SSF54211">
    <property type="entry name" value="Ribosomal protein S5 domain 2-like"/>
    <property type="match status" value="1"/>
</dbReference>